<keyword evidence="1" id="KW-0472">Membrane</keyword>
<name>A0A7J7X5G1_RHIFE</name>
<organism evidence="2 3">
    <name type="scientific">Rhinolophus ferrumequinum</name>
    <name type="common">Greater horseshoe bat</name>
    <dbReference type="NCBI Taxonomy" id="59479"/>
    <lineage>
        <taxon>Eukaryota</taxon>
        <taxon>Metazoa</taxon>
        <taxon>Chordata</taxon>
        <taxon>Craniata</taxon>
        <taxon>Vertebrata</taxon>
        <taxon>Euteleostomi</taxon>
        <taxon>Mammalia</taxon>
        <taxon>Eutheria</taxon>
        <taxon>Laurasiatheria</taxon>
        <taxon>Chiroptera</taxon>
        <taxon>Yinpterochiroptera</taxon>
        <taxon>Rhinolophoidea</taxon>
        <taxon>Rhinolophidae</taxon>
        <taxon>Rhinolophinae</taxon>
        <taxon>Rhinolophus</taxon>
    </lineage>
</organism>
<proteinExistence type="predicted"/>
<feature type="transmembrane region" description="Helical" evidence="1">
    <location>
        <begin position="76"/>
        <end position="96"/>
    </location>
</feature>
<reference evidence="2 3" key="1">
    <citation type="journal article" date="2020" name="Nature">
        <title>Six reference-quality genomes reveal evolution of bat adaptations.</title>
        <authorList>
            <person name="Jebb D."/>
            <person name="Huang Z."/>
            <person name="Pippel M."/>
            <person name="Hughes G.M."/>
            <person name="Lavrichenko K."/>
            <person name="Devanna P."/>
            <person name="Winkler S."/>
            <person name="Jermiin L.S."/>
            <person name="Skirmuntt E.C."/>
            <person name="Katzourakis A."/>
            <person name="Burkitt-Gray L."/>
            <person name="Ray D.A."/>
            <person name="Sullivan K.A.M."/>
            <person name="Roscito J.G."/>
            <person name="Kirilenko B.M."/>
            <person name="Davalos L.M."/>
            <person name="Corthals A.P."/>
            <person name="Power M.L."/>
            <person name="Jones G."/>
            <person name="Ransome R.D."/>
            <person name="Dechmann D.K.N."/>
            <person name="Locatelli A.G."/>
            <person name="Puechmaille S.J."/>
            <person name="Fedrigo O."/>
            <person name="Jarvis E.D."/>
            <person name="Hiller M."/>
            <person name="Vernes S.C."/>
            <person name="Myers E.W."/>
            <person name="Teeling E.C."/>
        </authorList>
    </citation>
    <scope>NUCLEOTIDE SEQUENCE [LARGE SCALE GENOMIC DNA]</scope>
    <source>
        <strain evidence="2">MRhiFer1</strain>
        <tissue evidence="2">Lung</tissue>
    </source>
</reference>
<dbReference type="AlphaFoldDB" id="A0A7J7X5G1"/>
<comment type="caution">
    <text evidence="2">The sequence shown here is derived from an EMBL/GenBank/DDBJ whole genome shotgun (WGS) entry which is preliminary data.</text>
</comment>
<feature type="transmembrane region" description="Helical" evidence="1">
    <location>
        <begin position="12"/>
        <end position="34"/>
    </location>
</feature>
<evidence type="ECO:0000313" key="3">
    <source>
        <dbReference type="Proteomes" id="UP000585614"/>
    </source>
</evidence>
<feature type="transmembrane region" description="Helical" evidence="1">
    <location>
        <begin position="108"/>
        <end position="131"/>
    </location>
</feature>
<accession>A0A7J7X5G1</accession>
<feature type="transmembrane region" description="Helical" evidence="1">
    <location>
        <begin position="46"/>
        <end position="64"/>
    </location>
</feature>
<sequence length="133" mass="14856">MQGLILRSGVISSFLSLNLIILSSIWSTLFPMLSNIFFTSFISSRTSVWFFFIVSVSLVKYSFFSFLSSLNCPSEFSCVLLTFFMTAILILCHLNQPSITLSLTSGDLSFSFCVTMLPGSFMVLGGLFFCLHF</sequence>
<evidence type="ECO:0000313" key="2">
    <source>
        <dbReference type="EMBL" id="KAF6344911.1"/>
    </source>
</evidence>
<dbReference type="EMBL" id="JACAGC010000009">
    <property type="protein sequence ID" value="KAF6344911.1"/>
    <property type="molecule type" value="Genomic_DNA"/>
</dbReference>
<dbReference type="Proteomes" id="UP000585614">
    <property type="component" value="Unassembled WGS sequence"/>
</dbReference>
<keyword evidence="1" id="KW-0812">Transmembrane</keyword>
<keyword evidence="1" id="KW-1133">Transmembrane helix</keyword>
<gene>
    <name evidence="2" type="ORF">mRhiFer1_010281</name>
</gene>
<evidence type="ECO:0000256" key="1">
    <source>
        <dbReference type="SAM" id="Phobius"/>
    </source>
</evidence>
<protein>
    <submittedName>
        <fullName evidence="2">Uncharacterized protein</fullName>
    </submittedName>
</protein>